<comment type="similarity">
    <text evidence="1">Belongs to the peptidase S33 family.</text>
</comment>
<dbReference type="Pfam" id="PF00561">
    <property type="entry name" value="Abhydrolase_1"/>
    <property type="match status" value="1"/>
</dbReference>
<keyword evidence="7" id="KW-1185">Reference proteome</keyword>
<sequence>MFFDSIPAVLLAITHLVQASTNVLSNLQAPTPPATSQFNWGNITATESLVYHDCYGDFQCARLQVPLDWTAEEAADNRTVQIALIKLPASVPVTDSRYGGAVILNPGGPGGSGVKTNTQTIASAGPDADEKTAKYFDIISFDPRGVKHTTPSFRCFPHFLERLTFEQELAAYGLPGSSDTALPNLWTTYRTLADSCSKRAIEAGIGEHMSTTSVARDIVEIVERHGEWREQEASRLLTSSGNSENDLLDHVKYQPGKEMVQYWGVSYGTVLGATLADLYPDRVKRTILDGVVDSFDWYKGGWSTILQDTDKNAATFAEYCWKGGPENCALYHEDGLDSIAQRFSNITKSLLQNPIGVPGTNVSSPDLITHSDLQKFLGHALYGPLYMFSPLAIVMAEIEHGKGNILAKTKRATDSRLLTTLPKECQKDGPYSRACNPGYGGSDEYMIHLAIMCSDAESKINTTKEQVEELMGDLMEQSKMFGDVWATSMIPCTQWHARPKWPYTGHLNATTAHPILFIGNTFDPVTPIRNAYKMSTGFSGSVVLHQDTAGHGSSSGVRAYFQTGELPKLDTTCHPDRVPLDGFDKEVEHPLPEGETDKALWKAITLGGEDTSARMPMFLKSHID</sequence>
<proteinExistence type="inferred from homology"/>
<dbReference type="Pfam" id="PF08386">
    <property type="entry name" value="Abhydrolase_4"/>
    <property type="match status" value="1"/>
</dbReference>
<evidence type="ECO:0000256" key="2">
    <source>
        <dbReference type="ARBA" id="ARBA00022801"/>
    </source>
</evidence>
<feature type="domain" description="Peptidase S33 tripeptidyl aminopeptidase-like C-terminal" evidence="5">
    <location>
        <begin position="479"/>
        <end position="573"/>
    </location>
</feature>
<name>A0A9N8KA11_9PEZI</name>
<dbReference type="SUPFAM" id="SSF53474">
    <property type="entry name" value="alpha/beta-Hydrolases"/>
    <property type="match status" value="1"/>
</dbReference>
<organism evidence="6 7">
    <name type="scientific">Aureobasidium uvarum</name>
    <dbReference type="NCBI Taxonomy" id="2773716"/>
    <lineage>
        <taxon>Eukaryota</taxon>
        <taxon>Fungi</taxon>
        <taxon>Dikarya</taxon>
        <taxon>Ascomycota</taxon>
        <taxon>Pezizomycotina</taxon>
        <taxon>Dothideomycetes</taxon>
        <taxon>Dothideomycetidae</taxon>
        <taxon>Dothideales</taxon>
        <taxon>Saccotheciaceae</taxon>
        <taxon>Aureobasidium</taxon>
    </lineage>
</organism>
<evidence type="ECO:0008006" key="8">
    <source>
        <dbReference type="Google" id="ProtNLM"/>
    </source>
</evidence>
<evidence type="ECO:0000259" key="4">
    <source>
        <dbReference type="Pfam" id="PF00561"/>
    </source>
</evidence>
<comment type="caution">
    <text evidence="6">The sequence shown here is derived from an EMBL/GenBank/DDBJ whole genome shotgun (WGS) entry which is preliminary data.</text>
</comment>
<feature type="domain" description="AB hydrolase-1" evidence="4">
    <location>
        <begin position="101"/>
        <end position="292"/>
    </location>
</feature>
<evidence type="ECO:0000313" key="6">
    <source>
        <dbReference type="EMBL" id="CAD0107862.1"/>
    </source>
</evidence>
<evidence type="ECO:0000259" key="5">
    <source>
        <dbReference type="Pfam" id="PF08386"/>
    </source>
</evidence>
<gene>
    <name evidence="6" type="ORF">AWRI4620_LOCUS2117</name>
</gene>
<dbReference type="PANTHER" id="PTHR43248:SF25">
    <property type="entry name" value="AB HYDROLASE-1 DOMAIN-CONTAINING PROTEIN-RELATED"/>
    <property type="match status" value="1"/>
</dbReference>
<dbReference type="InterPro" id="IPR029058">
    <property type="entry name" value="AB_hydrolase_fold"/>
</dbReference>
<evidence type="ECO:0000313" key="7">
    <source>
        <dbReference type="Proteomes" id="UP000745764"/>
    </source>
</evidence>
<evidence type="ECO:0000256" key="1">
    <source>
        <dbReference type="ARBA" id="ARBA00010088"/>
    </source>
</evidence>
<dbReference type="Proteomes" id="UP000745764">
    <property type="component" value="Unassembled WGS sequence"/>
</dbReference>
<keyword evidence="3" id="KW-0732">Signal</keyword>
<dbReference type="OrthoDB" id="425534at2759"/>
<dbReference type="GO" id="GO:0016787">
    <property type="term" value="F:hydrolase activity"/>
    <property type="evidence" value="ECO:0007669"/>
    <property type="project" value="UniProtKB-KW"/>
</dbReference>
<reference evidence="6" key="1">
    <citation type="submission" date="2020-06" db="EMBL/GenBank/DDBJ databases">
        <authorList>
            <person name="Onetto C."/>
        </authorList>
    </citation>
    <scope>NUCLEOTIDE SEQUENCE</scope>
</reference>
<keyword evidence="2" id="KW-0378">Hydrolase</keyword>
<dbReference type="EMBL" id="CAINUL010000002">
    <property type="protein sequence ID" value="CAD0107862.1"/>
    <property type="molecule type" value="Genomic_DNA"/>
</dbReference>
<evidence type="ECO:0000256" key="3">
    <source>
        <dbReference type="SAM" id="SignalP"/>
    </source>
</evidence>
<dbReference type="InterPro" id="IPR013595">
    <property type="entry name" value="Pept_S33_TAP-like_C"/>
</dbReference>
<protein>
    <recommendedName>
        <fullName evidence="8">Proteinase</fullName>
    </recommendedName>
</protein>
<feature type="signal peptide" evidence="3">
    <location>
        <begin position="1"/>
        <end position="19"/>
    </location>
</feature>
<feature type="chain" id="PRO_5040366246" description="Proteinase" evidence="3">
    <location>
        <begin position="20"/>
        <end position="624"/>
    </location>
</feature>
<accession>A0A9N8KA11</accession>
<dbReference type="Gene3D" id="3.40.50.1820">
    <property type="entry name" value="alpha/beta hydrolase"/>
    <property type="match status" value="1"/>
</dbReference>
<dbReference type="AlphaFoldDB" id="A0A9N8KA11"/>
<dbReference type="PANTHER" id="PTHR43248">
    <property type="entry name" value="2-SUCCINYL-6-HYDROXY-2,4-CYCLOHEXADIENE-1-CARBOXYLATE SYNTHASE"/>
    <property type="match status" value="1"/>
</dbReference>
<dbReference type="InterPro" id="IPR000073">
    <property type="entry name" value="AB_hydrolase_1"/>
</dbReference>
<dbReference type="InterPro" id="IPR051601">
    <property type="entry name" value="Serine_prot/Carboxylest_S33"/>
</dbReference>